<reference evidence="2 3" key="1">
    <citation type="journal article" date="2014" name="Agronomy (Basel)">
        <title>A Draft Genome Sequence for Ensete ventricosum, the Drought-Tolerant Tree Against Hunger.</title>
        <authorList>
            <person name="Harrison J."/>
            <person name="Moore K.A."/>
            <person name="Paszkiewicz K."/>
            <person name="Jones T."/>
            <person name="Grant M."/>
            <person name="Ambacheew D."/>
            <person name="Muzemil S."/>
            <person name="Studholme D.J."/>
        </authorList>
    </citation>
    <scope>NUCLEOTIDE SEQUENCE [LARGE SCALE GENOMIC DNA]</scope>
</reference>
<keyword evidence="1" id="KW-0812">Transmembrane</keyword>
<feature type="transmembrane region" description="Helical" evidence="1">
    <location>
        <begin position="63"/>
        <end position="84"/>
    </location>
</feature>
<dbReference type="InterPro" id="IPR019141">
    <property type="entry name" value="DUF2045"/>
</dbReference>
<keyword evidence="1" id="KW-0472">Membrane</keyword>
<dbReference type="AlphaFoldDB" id="A0A426YL41"/>
<dbReference type="EMBL" id="AMZH03011642">
    <property type="protein sequence ID" value="RRT52491.1"/>
    <property type="molecule type" value="Genomic_DNA"/>
</dbReference>
<sequence>VLSERNHCYCVLLNAHGGPAFPTDEDLPECNSSRPVNVHKDVEEAKPSKVLLFNSLILLQYPILHFVCSVWWLHVIIIVALTLFSGFVSYQMVREAYDDLGAFCQWAMVIQKLTRFTCGALVDVGRLKWQFLE</sequence>
<dbReference type="Pfam" id="PF09741">
    <property type="entry name" value="DUF2045"/>
    <property type="match status" value="1"/>
</dbReference>
<accession>A0A426YL41</accession>
<dbReference type="Proteomes" id="UP000287651">
    <property type="component" value="Unassembled WGS sequence"/>
</dbReference>
<keyword evidence="1" id="KW-1133">Transmembrane helix</keyword>
<name>A0A426YL41_ENSVE</name>
<evidence type="ECO:0000313" key="3">
    <source>
        <dbReference type="Proteomes" id="UP000287651"/>
    </source>
</evidence>
<feature type="non-terminal residue" evidence="2">
    <location>
        <position position="1"/>
    </location>
</feature>
<comment type="caution">
    <text evidence="2">The sequence shown here is derived from an EMBL/GenBank/DDBJ whole genome shotgun (WGS) entry which is preliminary data.</text>
</comment>
<protein>
    <submittedName>
        <fullName evidence="2">Uncharacterized protein</fullName>
    </submittedName>
</protein>
<evidence type="ECO:0000313" key="2">
    <source>
        <dbReference type="EMBL" id="RRT52491.1"/>
    </source>
</evidence>
<gene>
    <name evidence="2" type="ORF">B296_00046085</name>
</gene>
<evidence type="ECO:0000256" key="1">
    <source>
        <dbReference type="SAM" id="Phobius"/>
    </source>
</evidence>
<proteinExistence type="predicted"/>
<organism evidence="2 3">
    <name type="scientific">Ensete ventricosum</name>
    <name type="common">Abyssinian banana</name>
    <name type="synonym">Musa ensete</name>
    <dbReference type="NCBI Taxonomy" id="4639"/>
    <lineage>
        <taxon>Eukaryota</taxon>
        <taxon>Viridiplantae</taxon>
        <taxon>Streptophyta</taxon>
        <taxon>Embryophyta</taxon>
        <taxon>Tracheophyta</taxon>
        <taxon>Spermatophyta</taxon>
        <taxon>Magnoliopsida</taxon>
        <taxon>Liliopsida</taxon>
        <taxon>Zingiberales</taxon>
        <taxon>Musaceae</taxon>
        <taxon>Ensete</taxon>
    </lineage>
</organism>